<evidence type="ECO:0000313" key="3">
    <source>
        <dbReference type="Proteomes" id="UP000075903"/>
    </source>
</evidence>
<name>A0A182V5H0_ANOME</name>
<dbReference type="Proteomes" id="UP000075903">
    <property type="component" value="Unassembled WGS sequence"/>
</dbReference>
<evidence type="ECO:0000256" key="1">
    <source>
        <dbReference type="SAM" id="MobiDB-lite"/>
    </source>
</evidence>
<feature type="region of interest" description="Disordered" evidence="1">
    <location>
        <begin position="48"/>
        <end position="77"/>
    </location>
</feature>
<organism evidence="2 3">
    <name type="scientific">Anopheles merus</name>
    <name type="common">Mosquito</name>
    <dbReference type="NCBI Taxonomy" id="30066"/>
    <lineage>
        <taxon>Eukaryota</taxon>
        <taxon>Metazoa</taxon>
        <taxon>Ecdysozoa</taxon>
        <taxon>Arthropoda</taxon>
        <taxon>Hexapoda</taxon>
        <taxon>Insecta</taxon>
        <taxon>Pterygota</taxon>
        <taxon>Neoptera</taxon>
        <taxon>Endopterygota</taxon>
        <taxon>Diptera</taxon>
        <taxon>Nematocera</taxon>
        <taxon>Culicoidea</taxon>
        <taxon>Culicidae</taxon>
        <taxon>Anophelinae</taxon>
        <taxon>Anopheles</taxon>
    </lineage>
</organism>
<evidence type="ECO:0000313" key="2">
    <source>
        <dbReference type="EnsemblMetazoa" id="AMEM009184-PA"/>
    </source>
</evidence>
<feature type="region of interest" description="Disordered" evidence="1">
    <location>
        <begin position="128"/>
        <end position="149"/>
    </location>
</feature>
<protein>
    <submittedName>
        <fullName evidence="2">Uncharacterized protein</fullName>
    </submittedName>
</protein>
<reference evidence="2" key="1">
    <citation type="submission" date="2020-05" db="UniProtKB">
        <authorList>
            <consortium name="EnsemblMetazoa"/>
        </authorList>
    </citation>
    <scope>IDENTIFICATION</scope>
    <source>
        <strain evidence="2">MAF</strain>
    </source>
</reference>
<keyword evidence="3" id="KW-1185">Reference proteome</keyword>
<feature type="compositionally biased region" description="Acidic residues" evidence="1">
    <location>
        <begin position="128"/>
        <end position="140"/>
    </location>
</feature>
<dbReference type="VEuPathDB" id="VectorBase:AMEM009184"/>
<dbReference type="EnsemblMetazoa" id="AMEM009184-RA">
    <property type="protein sequence ID" value="AMEM009184-PA"/>
    <property type="gene ID" value="AMEM009184"/>
</dbReference>
<feature type="compositionally biased region" description="Basic and acidic residues" evidence="1">
    <location>
        <begin position="50"/>
        <end position="68"/>
    </location>
</feature>
<sequence>MIQLHRAELVREREHVEAEGGRDDPLRDRAGHVILPAPVRRVPLAGVRPAEQDVRDDARHRDDHEEHGAHHRQGHAQVRLLHRAHVRLDVVRDVRLYPEVHRAEPEAQERADVVDDPHVRLLEVADDADAETAADTDPEADAAAPAQRLPDVTVPERELLYLPVAHYCGNVPETVKAQGDLAGGKGKRAELRNTNVPMKVKLNSKNTEIGNVALGSLMYFPCGHWWRSGLTLSELTRCYLVAMQFFAIGGSEVVPCPPPATGTV</sequence>
<dbReference type="AlphaFoldDB" id="A0A182V5H0"/>
<accession>A0A182V5H0</accession>
<proteinExistence type="predicted"/>